<feature type="region of interest" description="Disordered" evidence="1">
    <location>
        <begin position="45"/>
        <end position="101"/>
    </location>
</feature>
<sequence length="101" mass="10769">MGVEKGNIVHAGCSKVNKVTSIGHKTSGGLNKGFASKTIEGSVLNENEGCVSKSQHETDEHETEVGEESDNNSEQHEEPVTGYVTQQGDATNPKITNLNED</sequence>
<evidence type="ECO:0000313" key="2">
    <source>
        <dbReference type="EMBL" id="EEF47656.1"/>
    </source>
</evidence>
<reference evidence="3" key="1">
    <citation type="journal article" date="2010" name="Nat. Biotechnol.">
        <title>Draft genome sequence of the oilseed species Ricinus communis.</title>
        <authorList>
            <person name="Chan A.P."/>
            <person name="Crabtree J."/>
            <person name="Zhao Q."/>
            <person name="Lorenzi H."/>
            <person name="Orvis J."/>
            <person name="Puiu D."/>
            <person name="Melake-Berhan A."/>
            <person name="Jones K.M."/>
            <person name="Redman J."/>
            <person name="Chen G."/>
            <person name="Cahoon E.B."/>
            <person name="Gedil M."/>
            <person name="Stanke M."/>
            <person name="Haas B.J."/>
            <person name="Wortman J.R."/>
            <person name="Fraser-Liggett C.M."/>
            <person name="Ravel J."/>
            <person name="Rabinowicz P.D."/>
        </authorList>
    </citation>
    <scope>NUCLEOTIDE SEQUENCE [LARGE SCALE GENOMIC DNA]</scope>
    <source>
        <strain evidence="3">cv. Hale</strain>
    </source>
</reference>
<evidence type="ECO:0000256" key="1">
    <source>
        <dbReference type="SAM" id="MobiDB-lite"/>
    </source>
</evidence>
<gene>
    <name evidence="2" type="ORF">RCOM_1465140</name>
</gene>
<dbReference type="Proteomes" id="UP000008311">
    <property type="component" value="Unassembled WGS sequence"/>
</dbReference>
<accession>B9RLD1</accession>
<dbReference type="AlphaFoldDB" id="B9RLD1"/>
<evidence type="ECO:0000313" key="3">
    <source>
        <dbReference type="Proteomes" id="UP000008311"/>
    </source>
</evidence>
<proteinExistence type="predicted"/>
<protein>
    <submittedName>
        <fullName evidence="2">Uncharacterized protein</fullName>
    </submittedName>
</protein>
<organism evidence="2 3">
    <name type="scientific">Ricinus communis</name>
    <name type="common">Castor bean</name>
    <dbReference type="NCBI Taxonomy" id="3988"/>
    <lineage>
        <taxon>Eukaryota</taxon>
        <taxon>Viridiplantae</taxon>
        <taxon>Streptophyta</taxon>
        <taxon>Embryophyta</taxon>
        <taxon>Tracheophyta</taxon>
        <taxon>Spermatophyta</taxon>
        <taxon>Magnoliopsida</taxon>
        <taxon>eudicotyledons</taxon>
        <taxon>Gunneridae</taxon>
        <taxon>Pentapetalae</taxon>
        <taxon>rosids</taxon>
        <taxon>fabids</taxon>
        <taxon>Malpighiales</taxon>
        <taxon>Euphorbiaceae</taxon>
        <taxon>Acalyphoideae</taxon>
        <taxon>Acalypheae</taxon>
        <taxon>Ricinus</taxon>
    </lineage>
</organism>
<feature type="compositionally biased region" description="Polar residues" evidence="1">
    <location>
        <begin position="83"/>
        <end position="101"/>
    </location>
</feature>
<dbReference type="InParanoid" id="B9RLD1"/>
<dbReference type="EMBL" id="EQ973788">
    <property type="protein sequence ID" value="EEF47656.1"/>
    <property type="molecule type" value="Genomic_DNA"/>
</dbReference>
<feature type="compositionally biased region" description="Acidic residues" evidence="1">
    <location>
        <begin position="60"/>
        <end position="71"/>
    </location>
</feature>
<name>B9RLD1_RICCO</name>
<keyword evidence="3" id="KW-1185">Reference proteome</keyword>